<protein>
    <submittedName>
        <fullName evidence="8">TLR2 protein</fullName>
    </submittedName>
</protein>
<organism evidence="8 9">
    <name type="scientific">Branchiostoma lanceolatum</name>
    <name type="common">Common lancelet</name>
    <name type="synonym">Amphioxus lanceolatum</name>
    <dbReference type="NCBI Taxonomy" id="7740"/>
    <lineage>
        <taxon>Eukaryota</taxon>
        <taxon>Metazoa</taxon>
        <taxon>Chordata</taxon>
        <taxon>Cephalochordata</taxon>
        <taxon>Leptocardii</taxon>
        <taxon>Amphioxiformes</taxon>
        <taxon>Branchiostomatidae</taxon>
        <taxon>Branchiostoma</taxon>
    </lineage>
</organism>
<keyword evidence="3" id="KW-0732">Signal</keyword>
<evidence type="ECO:0000313" key="9">
    <source>
        <dbReference type="Proteomes" id="UP000838412"/>
    </source>
</evidence>
<dbReference type="Pfam" id="PF13676">
    <property type="entry name" value="TIR_2"/>
    <property type="match status" value="1"/>
</dbReference>
<dbReference type="GO" id="GO:0038023">
    <property type="term" value="F:signaling receptor activity"/>
    <property type="evidence" value="ECO:0007669"/>
    <property type="project" value="TreeGrafter"/>
</dbReference>
<evidence type="ECO:0000256" key="2">
    <source>
        <dbReference type="ARBA" id="ARBA00022692"/>
    </source>
</evidence>
<dbReference type="GO" id="GO:0005886">
    <property type="term" value="C:plasma membrane"/>
    <property type="evidence" value="ECO:0007669"/>
    <property type="project" value="TreeGrafter"/>
</dbReference>
<feature type="compositionally biased region" description="Basic and acidic residues" evidence="6">
    <location>
        <begin position="33"/>
        <end position="42"/>
    </location>
</feature>
<dbReference type="FunFam" id="3.40.50.10140:FF:000030">
    <property type="entry name" value="Toll-like receptor 5b"/>
    <property type="match status" value="1"/>
</dbReference>
<evidence type="ECO:0000313" key="8">
    <source>
        <dbReference type="EMBL" id="CAH1238055.1"/>
    </source>
</evidence>
<proteinExistence type="predicted"/>
<dbReference type="OrthoDB" id="1081807at2759"/>
<dbReference type="EMBL" id="OV696695">
    <property type="protein sequence ID" value="CAH1238055.1"/>
    <property type="molecule type" value="Genomic_DNA"/>
</dbReference>
<feature type="compositionally biased region" description="Polar residues" evidence="6">
    <location>
        <begin position="19"/>
        <end position="32"/>
    </location>
</feature>
<keyword evidence="4" id="KW-1133">Transmembrane helix</keyword>
<dbReference type="GO" id="GO:0007165">
    <property type="term" value="P:signal transduction"/>
    <property type="evidence" value="ECO:0007669"/>
    <property type="project" value="InterPro"/>
</dbReference>
<evidence type="ECO:0000256" key="4">
    <source>
        <dbReference type="ARBA" id="ARBA00022989"/>
    </source>
</evidence>
<keyword evidence="5" id="KW-0472">Membrane</keyword>
<name>A0A8J9VHW2_BRALA</name>
<evidence type="ECO:0000256" key="6">
    <source>
        <dbReference type="SAM" id="MobiDB-lite"/>
    </source>
</evidence>
<dbReference type="SMART" id="SM00255">
    <property type="entry name" value="TIR"/>
    <property type="match status" value="1"/>
</dbReference>
<dbReference type="SUPFAM" id="SSF52200">
    <property type="entry name" value="Toll/Interleukin receptor TIR domain"/>
    <property type="match status" value="1"/>
</dbReference>
<evidence type="ECO:0000256" key="3">
    <source>
        <dbReference type="ARBA" id="ARBA00022729"/>
    </source>
</evidence>
<dbReference type="Pfam" id="PF14800">
    <property type="entry name" value="DUF4481"/>
    <property type="match status" value="1"/>
</dbReference>
<dbReference type="PANTHER" id="PTHR24365:SF530">
    <property type="entry name" value="MSTPROX-RELATED"/>
    <property type="match status" value="1"/>
</dbReference>
<dbReference type="InterPro" id="IPR028054">
    <property type="entry name" value="DUF4481"/>
</dbReference>
<feature type="domain" description="TIR" evidence="7">
    <location>
        <begin position="66"/>
        <end position="197"/>
    </location>
</feature>
<gene>
    <name evidence="8" type="primary">TLR2</name>
    <name evidence="8" type="ORF">BLAG_LOCUS2808</name>
</gene>
<evidence type="ECO:0000256" key="5">
    <source>
        <dbReference type="ARBA" id="ARBA00023136"/>
    </source>
</evidence>
<dbReference type="PRINTS" id="PR01537">
    <property type="entry name" value="INTRLKN1R1F"/>
</dbReference>
<keyword evidence="2" id="KW-0812">Transmembrane</keyword>
<dbReference type="PROSITE" id="PS50104">
    <property type="entry name" value="TIR"/>
    <property type="match status" value="1"/>
</dbReference>
<evidence type="ECO:0000256" key="1">
    <source>
        <dbReference type="ARBA" id="ARBA00004370"/>
    </source>
</evidence>
<accession>A0A8J9VHW2</accession>
<sequence>MSDIVGQDGDISHDLESVPDNTQPQASVSGQSRIREELEFHSPTESQDDTDGREAVGVAPPLGQHEKYHVFFCYSIADAPWVKDMVQKLESDELGFSCCFHERDFTPGIPIIENIVRSVKASRKTVFVLSREFVASRWCTYEMQMVMRRHLSEGEKIVIPVMLRECDLPEFIQHMTYLEESTPYFSDKFIGALKESLSADPSTHSDSFSTFTYNSNFTNGELVLRIESVCDTYPPCARFHDQIFPSELATRGIRVPRNDYFAVLNKLMGTAPLKYFNCFFNAAEGVSSSVVSVDMDAETPLLSEGSGDEDSYPQTSRMSELKTEAEALLLKYSDQYVRLLVSRKLPQPRQSRGHTQQGACLCQLVELREFGWKLDREETSAQGSGDPSVV</sequence>
<dbReference type="Proteomes" id="UP000838412">
    <property type="component" value="Chromosome 10"/>
</dbReference>
<dbReference type="InterPro" id="IPR035897">
    <property type="entry name" value="Toll_tir_struct_dom_sf"/>
</dbReference>
<feature type="region of interest" description="Disordered" evidence="6">
    <location>
        <begin position="1"/>
        <end position="59"/>
    </location>
</feature>
<keyword evidence="9" id="KW-1185">Reference proteome</keyword>
<reference evidence="8" key="1">
    <citation type="submission" date="2022-01" db="EMBL/GenBank/DDBJ databases">
        <authorList>
            <person name="Braso-Vives M."/>
        </authorList>
    </citation>
    <scope>NUCLEOTIDE SEQUENCE</scope>
</reference>
<comment type="subcellular location">
    <subcellularLocation>
        <location evidence="1">Membrane</location>
    </subcellularLocation>
</comment>
<evidence type="ECO:0000259" key="7">
    <source>
        <dbReference type="PROSITE" id="PS50104"/>
    </source>
</evidence>
<dbReference type="InterPro" id="IPR000157">
    <property type="entry name" value="TIR_dom"/>
</dbReference>
<dbReference type="AlphaFoldDB" id="A0A8J9VHW2"/>
<dbReference type="Gene3D" id="3.40.50.10140">
    <property type="entry name" value="Toll/interleukin-1 receptor homology (TIR) domain"/>
    <property type="match status" value="1"/>
</dbReference>
<dbReference type="PANTHER" id="PTHR24365">
    <property type="entry name" value="TOLL-LIKE RECEPTOR"/>
    <property type="match status" value="1"/>
</dbReference>